<organism evidence="4 5">
    <name type="scientific">Ilumatobacter coccineus (strain NBRC 103263 / KCTC 29153 / YM16-304)</name>
    <dbReference type="NCBI Taxonomy" id="1313172"/>
    <lineage>
        <taxon>Bacteria</taxon>
        <taxon>Bacillati</taxon>
        <taxon>Actinomycetota</taxon>
        <taxon>Acidimicrobiia</taxon>
        <taxon>Acidimicrobiales</taxon>
        <taxon>Ilumatobacteraceae</taxon>
        <taxon>Ilumatobacter</taxon>
    </lineage>
</organism>
<evidence type="ECO:0000313" key="5">
    <source>
        <dbReference type="Proteomes" id="UP000011863"/>
    </source>
</evidence>
<dbReference type="RefSeq" id="WP_015441255.1">
    <property type="nucleotide sequence ID" value="NC_020520.1"/>
</dbReference>
<dbReference type="GO" id="GO:0004065">
    <property type="term" value="F:arylsulfatase activity"/>
    <property type="evidence" value="ECO:0007669"/>
    <property type="project" value="TreeGrafter"/>
</dbReference>
<feature type="domain" description="Sulfatase N-terminal" evidence="3">
    <location>
        <begin position="10"/>
        <end position="405"/>
    </location>
</feature>
<dbReference type="Pfam" id="PF00884">
    <property type="entry name" value="Sulfatase"/>
    <property type="match status" value="1"/>
</dbReference>
<dbReference type="EMBL" id="AP012057">
    <property type="protein sequence ID" value="BAN02008.1"/>
    <property type="molecule type" value="Genomic_DNA"/>
</dbReference>
<proteinExistence type="inferred from homology"/>
<dbReference type="InterPro" id="IPR017850">
    <property type="entry name" value="Alkaline_phosphatase_core_sf"/>
</dbReference>
<reference evidence="4 5" key="1">
    <citation type="journal article" date="2013" name="Int. J. Syst. Evol. Microbiol.">
        <title>Ilumatobacter nonamiense sp. nov. and Ilumatobacter coccineum sp. nov., isolated from seashore sand.</title>
        <authorList>
            <person name="Matsumoto A."/>
            <person name="Kasai H."/>
            <person name="Matsuo Y."/>
            <person name="Shizuri Y."/>
            <person name="Ichikawa N."/>
            <person name="Fujita N."/>
            <person name="Omura S."/>
            <person name="Takahashi Y."/>
        </authorList>
    </citation>
    <scope>NUCLEOTIDE SEQUENCE [LARGE SCALE GENOMIC DNA]</scope>
    <source>
        <strain evidence="5">NBRC 103263 / KCTC 29153 / YM16-304</strain>
    </source>
</reference>
<keyword evidence="5" id="KW-1185">Reference proteome</keyword>
<dbReference type="PANTHER" id="PTHR42693">
    <property type="entry name" value="ARYLSULFATASE FAMILY MEMBER"/>
    <property type="match status" value="1"/>
</dbReference>
<dbReference type="Proteomes" id="UP000011863">
    <property type="component" value="Chromosome"/>
</dbReference>
<dbReference type="KEGG" id="aym:YM304_16940"/>
<protein>
    <submittedName>
        <fullName evidence="4">Putative sulfatase</fullName>
        <ecNumber evidence="4">3.1.6.-</ecNumber>
    </submittedName>
</protein>
<evidence type="ECO:0000259" key="3">
    <source>
        <dbReference type="Pfam" id="PF00884"/>
    </source>
</evidence>
<accession>A0A6C7EBJ3</accession>
<dbReference type="InterPro" id="IPR000917">
    <property type="entry name" value="Sulfatase_N"/>
</dbReference>
<dbReference type="PANTHER" id="PTHR42693:SF53">
    <property type="entry name" value="ENDO-4-O-SULFATASE"/>
    <property type="match status" value="1"/>
</dbReference>
<evidence type="ECO:0000256" key="2">
    <source>
        <dbReference type="ARBA" id="ARBA00022801"/>
    </source>
</evidence>
<sequence length="522" mass="57844">MTRTDTTTPPNVLVVITDQQRADHVGFGGNATVRTPNLDALAERSVVFDRAYVANPVCSPNRTTLLTGRMPSSHGVIFNDRALEWGTNTFVRSLRTAGYRTGLIGKSHLQLSMDRWAIPMIGADARDDGHPDDVYSWEFAERFDGDAELDAPDDYYGFDRVEFSTDHGARMAGHHLRWALDKGARREDVFPPMSADAPGDRRSERWWQIYRPPYEPELHSTAFVGERTVAFVDEAHAQGRPWMAWMAFPDPHHPLTPPGHWFDRHDPDDIETPPTFGDPLADAPPYLQAIRNRSEAPFWPLPFGTDDPRLVQEAIAATYGMIEFVDQEVGRVLAHLDRLGIADDTIVVFTSDHGDIMGDHSLMVKGNIHYQGVIRVPLSIAGPGVTPGRSSALVSSLDLAPTVIDRCSVDGYRGIQGASLSPLLDGTSASVRDHLLIEDDLQPEIAALLGNPTRMRTLVTDQVRYTRDSLGFEQLFDLDDDPDEMHDRSSTDTRRTELLATLADAMMNVDDVGGGVGRDRTG</sequence>
<evidence type="ECO:0000313" key="4">
    <source>
        <dbReference type="EMBL" id="BAN02008.1"/>
    </source>
</evidence>
<evidence type="ECO:0000256" key="1">
    <source>
        <dbReference type="ARBA" id="ARBA00008779"/>
    </source>
</evidence>
<dbReference type="AlphaFoldDB" id="A0A6C7EBJ3"/>
<dbReference type="InterPro" id="IPR050738">
    <property type="entry name" value="Sulfatase"/>
</dbReference>
<gene>
    <name evidence="4" type="ORF">YM304_16940</name>
</gene>
<dbReference type="OrthoDB" id="9777306at2"/>
<keyword evidence="2 4" id="KW-0378">Hydrolase</keyword>
<dbReference type="EC" id="3.1.6.-" evidence="4"/>
<comment type="similarity">
    <text evidence="1">Belongs to the sulfatase family.</text>
</comment>
<dbReference type="SUPFAM" id="SSF53649">
    <property type="entry name" value="Alkaline phosphatase-like"/>
    <property type="match status" value="1"/>
</dbReference>
<dbReference type="Gene3D" id="3.40.720.10">
    <property type="entry name" value="Alkaline Phosphatase, subunit A"/>
    <property type="match status" value="1"/>
</dbReference>
<name>A0A6C7EBJ3_ILUCY</name>